<dbReference type="CDD" id="cd02440">
    <property type="entry name" value="AdoMet_MTases"/>
    <property type="match status" value="1"/>
</dbReference>
<organism evidence="5">
    <name type="scientific">Cyprideis torosa</name>
    <dbReference type="NCBI Taxonomy" id="163714"/>
    <lineage>
        <taxon>Eukaryota</taxon>
        <taxon>Metazoa</taxon>
        <taxon>Ecdysozoa</taxon>
        <taxon>Arthropoda</taxon>
        <taxon>Crustacea</taxon>
        <taxon>Oligostraca</taxon>
        <taxon>Ostracoda</taxon>
        <taxon>Podocopa</taxon>
        <taxon>Podocopida</taxon>
        <taxon>Cytherocopina</taxon>
        <taxon>Cytheroidea</taxon>
        <taxon>Cytherideidae</taxon>
        <taxon>Cyprideis</taxon>
    </lineage>
</organism>
<dbReference type="InterPro" id="IPR017127">
    <property type="entry name" value="Ribosome_uL3_MTase"/>
</dbReference>
<dbReference type="InterPro" id="IPR029063">
    <property type="entry name" value="SAM-dependent_MTases_sf"/>
</dbReference>
<dbReference type="GO" id="GO:0003676">
    <property type="term" value="F:nucleic acid binding"/>
    <property type="evidence" value="ECO:0007669"/>
    <property type="project" value="InterPro"/>
</dbReference>
<accession>A0A7R8ZYG3</accession>
<sequence length="312" mass="34431">MSPKQDIDLQHNLAEAIDSLLSIKDCVRWGVSQFNRAGLYFGHGTDNAFDEAVWLVLHTLSMPLDLDVRFHDCRLTRSEREAVLSVLIERVTSRKPAAYLTGEGWFCGLPFTVNEHVLVPRSPIGEMIQEGFEPWLSGWEPSSILDLCTGSGCIGIACAYAFPDARVALSDISDEALEVARGNVARHELGERITVLKSDVFDQIPPQTFDLIVSNPPYVDAQDMADLPEEYRREPELALAAGADGLDIVRRMLTSAADYLSENGLMVVEVGNSELAMAEAFPDLNMMWPDFEQGGHGVFVVTAADLRRYLAG</sequence>
<dbReference type="PANTHER" id="PTHR47806:SF1">
    <property type="entry name" value="RIBOSOMAL PROTEIN UL3 GLUTAMINE METHYLTRANSFERASE"/>
    <property type="match status" value="1"/>
</dbReference>
<dbReference type="PANTHER" id="PTHR47806">
    <property type="entry name" value="50S RIBOSOMAL PROTEIN L3 GLUTAMINE METHYLTRANSFERASE"/>
    <property type="match status" value="1"/>
</dbReference>
<dbReference type="InterPro" id="IPR004556">
    <property type="entry name" value="HemK-like"/>
</dbReference>
<dbReference type="GO" id="GO:0036009">
    <property type="term" value="F:protein-glutamine N-methyltransferase activity"/>
    <property type="evidence" value="ECO:0007669"/>
    <property type="project" value="InterPro"/>
</dbReference>
<name>A0A7R8ZYG3_9CRUS</name>
<dbReference type="InterPro" id="IPR002052">
    <property type="entry name" value="DNA_methylase_N6_adenine_CS"/>
</dbReference>
<dbReference type="HAMAP" id="MF_02125">
    <property type="entry name" value="L3_methyltr_PrmB"/>
    <property type="match status" value="1"/>
</dbReference>
<protein>
    <recommendedName>
        <fullName evidence="4">Methyltransferase small domain-containing protein</fullName>
    </recommendedName>
</protein>
<dbReference type="GO" id="GO:0005829">
    <property type="term" value="C:cytosol"/>
    <property type="evidence" value="ECO:0007669"/>
    <property type="project" value="TreeGrafter"/>
</dbReference>
<dbReference type="NCBIfam" id="TIGR03533">
    <property type="entry name" value="L3_gln_methyl"/>
    <property type="match status" value="1"/>
</dbReference>
<dbReference type="OrthoDB" id="269872at2759"/>
<proteinExistence type="inferred from homology"/>
<gene>
    <name evidence="5" type="ORF">CTOB1V02_LOCUS14285</name>
</gene>
<feature type="domain" description="Methyltransferase small" evidence="4">
    <location>
        <begin position="143"/>
        <end position="223"/>
    </location>
</feature>
<reference evidence="5" key="1">
    <citation type="submission" date="2020-11" db="EMBL/GenBank/DDBJ databases">
        <authorList>
            <person name="Tran Van P."/>
        </authorList>
    </citation>
    <scope>NUCLEOTIDE SEQUENCE</scope>
</reference>
<dbReference type="Pfam" id="PF05175">
    <property type="entry name" value="MTS"/>
    <property type="match status" value="1"/>
</dbReference>
<evidence type="ECO:0000313" key="5">
    <source>
        <dbReference type="EMBL" id="CAD7236470.1"/>
    </source>
</evidence>
<dbReference type="NCBIfam" id="TIGR00536">
    <property type="entry name" value="hemK_fam"/>
    <property type="match status" value="1"/>
</dbReference>
<dbReference type="AlphaFoldDB" id="A0A7R8ZYG3"/>
<evidence type="ECO:0000256" key="3">
    <source>
        <dbReference type="ARBA" id="ARBA00022691"/>
    </source>
</evidence>
<dbReference type="PIRSF" id="PIRSF037167">
    <property type="entry name" value="Mtase_YfcB_prd"/>
    <property type="match status" value="1"/>
</dbReference>
<dbReference type="NCBIfam" id="TIGR03534">
    <property type="entry name" value="RF_mod_PrmC"/>
    <property type="match status" value="1"/>
</dbReference>
<dbReference type="Gene3D" id="3.40.50.150">
    <property type="entry name" value="Vaccinia Virus protein VP39"/>
    <property type="match status" value="1"/>
</dbReference>
<dbReference type="Gene3D" id="1.10.8.10">
    <property type="entry name" value="DNA helicase RuvA subunit, C-terminal domain"/>
    <property type="match status" value="1"/>
</dbReference>
<keyword evidence="3" id="KW-0949">S-adenosyl-L-methionine</keyword>
<evidence type="ECO:0000256" key="1">
    <source>
        <dbReference type="ARBA" id="ARBA00022603"/>
    </source>
</evidence>
<dbReference type="GO" id="GO:0032259">
    <property type="term" value="P:methylation"/>
    <property type="evidence" value="ECO:0007669"/>
    <property type="project" value="UniProtKB-KW"/>
</dbReference>
<dbReference type="InterPro" id="IPR007848">
    <property type="entry name" value="Small_mtfrase_dom"/>
</dbReference>
<evidence type="ECO:0000256" key="2">
    <source>
        <dbReference type="ARBA" id="ARBA00022679"/>
    </source>
</evidence>
<keyword evidence="2" id="KW-0808">Transferase</keyword>
<dbReference type="FunFam" id="3.40.50.150:FF:000042">
    <property type="entry name" value="50S ribosomal protein L3 glutamine methyltransferase"/>
    <property type="match status" value="1"/>
</dbReference>
<evidence type="ECO:0000259" key="4">
    <source>
        <dbReference type="Pfam" id="PF05175"/>
    </source>
</evidence>
<dbReference type="InterPro" id="IPR019874">
    <property type="entry name" value="RF_methyltr_PrmC"/>
</dbReference>
<dbReference type="SUPFAM" id="SSF53335">
    <property type="entry name" value="S-adenosyl-L-methionine-dependent methyltransferases"/>
    <property type="match status" value="1"/>
</dbReference>
<dbReference type="EMBL" id="OB679302">
    <property type="protein sequence ID" value="CAD7236470.1"/>
    <property type="molecule type" value="Genomic_DNA"/>
</dbReference>
<keyword evidence="1" id="KW-0489">Methyltransferase</keyword>
<dbReference type="PROSITE" id="PS00092">
    <property type="entry name" value="N6_MTASE"/>
    <property type="match status" value="1"/>
</dbReference>